<evidence type="ECO:0000313" key="2">
    <source>
        <dbReference type="Proteomes" id="UP001283361"/>
    </source>
</evidence>
<dbReference type="EMBL" id="JAWDGP010000547">
    <property type="protein sequence ID" value="KAK3799635.1"/>
    <property type="molecule type" value="Genomic_DNA"/>
</dbReference>
<organism evidence="1 2">
    <name type="scientific">Elysia crispata</name>
    <name type="common">lettuce slug</name>
    <dbReference type="NCBI Taxonomy" id="231223"/>
    <lineage>
        <taxon>Eukaryota</taxon>
        <taxon>Metazoa</taxon>
        <taxon>Spiralia</taxon>
        <taxon>Lophotrochozoa</taxon>
        <taxon>Mollusca</taxon>
        <taxon>Gastropoda</taxon>
        <taxon>Heterobranchia</taxon>
        <taxon>Euthyneura</taxon>
        <taxon>Panpulmonata</taxon>
        <taxon>Sacoglossa</taxon>
        <taxon>Placobranchoidea</taxon>
        <taxon>Plakobranchidae</taxon>
        <taxon>Elysia</taxon>
    </lineage>
</organism>
<evidence type="ECO:0000313" key="1">
    <source>
        <dbReference type="EMBL" id="KAK3799635.1"/>
    </source>
</evidence>
<comment type="caution">
    <text evidence="1">The sequence shown here is derived from an EMBL/GenBank/DDBJ whole genome shotgun (WGS) entry which is preliminary data.</text>
</comment>
<keyword evidence="2" id="KW-1185">Reference proteome</keyword>
<protein>
    <submittedName>
        <fullName evidence="1">Uncharacterized protein</fullName>
    </submittedName>
</protein>
<reference evidence="1" key="1">
    <citation type="journal article" date="2023" name="G3 (Bethesda)">
        <title>A reference genome for the long-term kleptoplast-retaining sea slug Elysia crispata morphotype clarki.</title>
        <authorList>
            <person name="Eastman K.E."/>
            <person name="Pendleton A.L."/>
            <person name="Shaikh M.A."/>
            <person name="Suttiyut T."/>
            <person name="Ogas R."/>
            <person name="Tomko P."/>
            <person name="Gavelis G."/>
            <person name="Widhalm J.R."/>
            <person name="Wisecaver J.H."/>
        </authorList>
    </citation>
    <scope>NUCLEOTIDE SEQUENCE</scope>
    <source>
        <strain evidence="1">ECLA1</strain>
    </source>
</reference>
<accession>A0AAE1EAL3</accession>
<dbReference type="Proteomes" id="UP001283361">
    <property type="component" value="Unassembled WGS sequence"/>
</dbReference>
<gene>
    <name evidence="1" type="ORF">RRG08_059679</name>
</gene>
<proteinExistence type="predicted"/>
<name>A0AAE1EAL3_9GAST</name>
<sequence>MVTISTKGTTNLPWLPYQQRRPQTYHGYHVNKVDHKPTMVTISTKKTTNLPWLPYQQRGSQTYHDYHKKGDHKPTMVTISTKETTNLHGCHINKGDHKPTIINKGDYRAHRHRITGCTVFPAIPLVYGGKSTSAEPGSSLLKIVTVVSRTSALMVQPAMGCCLLSFWTCCMHSTIQHPLKRATSHCSIARHISVMPRD</sequence>
<dbReference type="AlphaFoldDB" id="A0AAE1EAL3"/>